<accession>K1XNN8</accession>
<organism evidence="1 2">
    <name type="scientific">Marssonina brunnea f. sp. multigermtubi (strain MB_m1)</name>
    <name type="common">Marssonina leaf spot fungus</name>
    <dbReference type="NCBI Taxonomy" id="1072389"/>
    <lineage>
        <taxon>Eukaryota</taxon>
        <taxon>Fungi</taxon>
        <taxon>Dikarya</taxon>
        <taxon>Ascomycota</taxon>
        <taxon>Pezizomycotina</taxon>
        <taxon>Leotiomycetes</taxon>
        <taxon>Helotiales</taxon>
        <taxon>Drepanopezizaceae</taxon>
        <taxon>Drepanopeziza</taxon>
    </lineage>
</organism>
<name>K1XNN8_MARBU</name>
<keyword evidence="2" id="KW-1185">Reference proteome</keyword>
<dbReference type="EMBL" id="JH921447">
    <property type="protein sequence ID" value="EKD14099.1"/>
    <property type="molecule type" value="Genomic_DNA"/>
</dbReference>
<protein>
    <submittedName>
        <fullName evidence="1">Uncharacterized protein</fullName>
    </submittedName>
</protein>
<dbReference type="KEGG" id="mbe:MBM_07776"/>
<reference evidence="1 2" key="1">
    <citation type="journal article" date="2012" name="BMC Genomics">
        <title>Sequencing the genome of Marssonina brunnea reveals fungus-poplar co-evolution.</title>
        <authorList>
            <person name="Zhu S."/>
            <person name="Cao Y.-Z."/>
            <person name="Jiang C."/>
            <person name="Tan B.-Y."/>
            <person name="Wang Z."/>
            <person name="Feng S."/>
            <person name="Zhang L."/>
            <person name="Su X.-H."/>
            <person name="Brejova B."/>
            <person name="Vinar T."/>
            <person name="Xu M."/>
            <person name="Wang M.-X."/>
            <person name="Zhang S.-G."/>
            <person name="Huang M.-R."/>
            <person name="Wu R."/>
            <person name="Zhou Y."/>
        </authorList>
    </citation>
    <scope>NUCLEOTIDE SEQUENCE [LARGE SCALE GENOMIC DNA]</scope>
    <source>
        <strain evidence="1 2">MB_m1</strain>
    </source>
</reference>
<dbReference type="AlphaFoldDB" id="K1XNN8"/>
<dbReference type="HOGENOM" id="CLU_1796884_0_0_1"/>
<evidence type="ECO:0000313" key="1">
    <source>
        <dbReference type="EMBL" id="EKD14099.1"/>
    </source>
</evidence>
<gene>
    <name evidence="1" type="ORF">MBM_07776</name>
</gene>
<dbReference type="InParanoid" id="K1XNN8"/>
<dbReference type="Proteomes" id="UP000006753">
    <property type="component" value="Unassembled WGS sequence"/>
</dbReference>
<sequence length="144" mass="16194">MFRIAQRILAHLNERRRLHSEKVAPSRLNKQPVPPRLRTLRQRKGSSAAPGNLKLLMLSRQSSYVHARSLFSAIYQRNPRLVVNDDMVLAPGFQLALKAMSSALLYCSSALLASCQSTFADRDYPATLELVDEPVMDNNESAKE</sequence>
<evidence type="ECO:0000313" key="2">
    <source>
        <dbReference type="Proteomes" id="UP000006753"/>
    </source>
</evidence>
<proteinExistence type="predicted"/>